<keyword evidence="3" id="KW-1185">Reference proteome</keyword>
<dbReference type="AlphaFoldDB" id="A0A8E0VKS7"/>
<name>A0A8E0VKS7_9TREM</name>
<feature type="region of interest" description="Disordered" evidence="1">
    <location>
        <begin position="1"/>
        <end position="28"/>
    </location>
</feature>
<dbReference type="Proteomes" id="UP000728185">
    <property type="component" value="Unassembled WGS sequence"/>
</dbReference>
<accession>A0A8E0VKS7</accession>
<dbReference type="EMBL" id="LUCM01004785">
    <property type="protein sequence ID" value="KAA0193814.1"/>
    <property type="molecule type" value="Genomic_DNA"/>
</dbReference>
<evidence type="ECO:0000313" key="3">
    <source>
        <dbReference type="Proteomes" id="UP000728185"/>
    </source>
</evidence>
<sequence length="86" mass="9536">MRTARESSVPRGDTDEPSTVEQELSTISSPIVANVPVSRPRQCQRPQAATEHVGADDSWFRCPLDPPETVNKFGQKNPYSPRLSDI</sequence>
<proteinExistence type="predicted"/>
<gene>
    <name evidence="2" type="ORF">FBUS_05219</name>
</gene>
<comment type="caution">
    <text evidence="2">The sequence shown here is derived from an EMBL/GenBank/DDBJ whole genome shotgun (WGS) entry which is preliminary data.</text>
</comment>
<organism evidence="2 3">
    <name type="scientific">Fasciolopsis buskii</name>
    <dbReference type="NCBI Taxonomy" id="27845"/>
    <lineage>
        <taxon>Eukaryota</taxon>
        <taxon>Metazoa</taxon>
        <taxon>Spiralia</taxon>
        <taxon>Lophotrochozoa</taxon>
        <taxon>Platyhelminthes</taxon>
        <taxon>Trematoda</taxon>
        <taxon>Digenea</taxon>
        <taxon>Plagiorchiida</taxon>
        <taxon>Echinostomata</taxon>
        <taxon>Echinostomatoidea</taxon>
        <taxon>Fasciolidae</taxon>
        <taxon>Fasciolopsis</taxon>
    </lineage>
</organism>
<protein>
    <submittedName>
        <fullName evidence="2">Uncharacterized protein</fullName>
    </submittedName>
</protein>
<evidence type="ECO:0000313" key="2">
    <source>
        <dbReference type="EMBL" id="KAA0193814.1"/>
    </source>
</evidence>
<dbReference type="OrthoDB" id="10386569at2759"/>
<feature type="compositionally biased region" description="Polar residues" evidence="1">
    <location>
        <begin position="17"/>
        <end position="28"/>
    </location>
</feature>
<evidence type="ECO:0000256" key="1">
    <source>
        <dbReference type="SAM" id="MobiDB-lite"/>
    </source>
</evidence>
<reference evidence="2" key="1">
    <citation type="submission" date="2019-05" db="EMBL/GenBank/DDBJ databases">
        <title>Annotation for the trematode Fasciolopsis buski.</title>
        <authorList>
            <person name="Choi Y.-J."/>
        </authorList>
    </citation>
    <scope>NUCLEOTIDE SEQUENCE</scope>
    <source>
        <strain evidence="2">HT</strain>
        <tissue evidence="2">Whole worm</tissue>
    </source>
</reference>